<name>A0A1G2P3Z1_9BACT</name>
<dbReference type="GO" id="GO:1990904">
    <property type="term" value="C:ribonucleoprotein complex"/>
    <property type="evidence" value="ECO:0007669"/>
    <property type="project" value="UniProtKB-KW"/>
</dbReference>
<dbReference type="AlphaFoldDB" id="A0A1G2P3Z1"/>
<dbReference type="GO" id="GO:0006412">
    <property type="term" value="P:translation"/>
    <property type="evidence" value="ECO:0007669"/>
    <property type="project" value="UniProtKB-UniRule"/>
</dbReference>
<dbReference type="EMBL" id="MHSK01000001">
    <property type="protein sequence ID" value="OHA43046.1"/>
    <property type="molecule type" value="Genomic_DNA"/>
</dbReference>
<evidence type="ECO:0000256" key="4">
    <source>
        <dbReference type="HAMAP-Rule" id="MF_01363"/>
    </source>
</evidence>
<organism evidence="6 7">
    <name type="scientific">Candidatus Taylorbacteria bacterium RIFCSPLOWO2_12_FULL_43_20</name>
    <dbReference type="NCBI Taxonomy" id="1802332"/>
    <lineage>
        <taxon>Bacteria</taxon>
        <taxon>Candidatus Tayloriibacteriota</taxon>
    </lineage>
</organism>
<comment type="subunit">
    <text evidence="4">Part of the 50S ribosomal subunit. Contacts protein L20.</text>
</comment>
<dbReference type="SUPFAM" id="SSF141091">
    <property type="entry name" value="L21p-like"/>
    <property type="match status" value="1"/>
</dbReference>
<dbReference type="Proteomes" id="UP000177269">
    <property type="component" value="Unassembled WGS sequence"/>
</dbReference>
<evidence type="ECO:0000256" key="1">
    <source>
        <dbReference type="ARBA" id="ARBA00008563"/>
    </source>
</evidence>
<dbReference type="HAMAP" id="MF_01363">
    <property type="entry name" value="Ribosomal_bL21"/>
    <property type="match status" value="1"/>
</dbReference>
<dbReference type="PANTHER" id="PTHR21349">
    <property type="entry name" value="50S RIBOSOMAL PROTEIN L21"/>
    <property type="match status" value="1"/>
</dbReference>
<evidence type="ECO:0000256" key="2">
    <source>
        <dbReference type="ARBA" id="ARBA00022980"/>
    </source>
</evidence>
<dbReference type="InterPro" id="IPR001787">
    <property type="entry name" value="Ribosomal_bL21"/>
</dbReference>
<evidence type="ECO:0000313" key="7">
    <source>
        <dbReference type="Proteomes" id="UP000177269"/>
    </source>
</evidence>
<keyword evidence="4 5" id="KW-0699">rRNA-binding</keyword>
<accession>A0A1G2P3Z1</accession>
<sequence length="115" mass="12935">MASKKEKNNGGELAVILTGGKQYVVSPGDIINIEKIPGEFKKGDLIVFDKVLLVDDGQDATIGTPYISGAKVNGIFEEAYRDKTVDVIKYKQKSRYYKKYGHRQPHFKVRIESLK</sequence>
<comment type="function">
    <text evidence="4 5">This protein binds to 23S rRNA in the presence of protein L20.</text>
</comment>
<keyword evidence="3 4" id="KW-0687">Ribonucleoprotein</keyword>
<gene>
    <name evidence="4" type="primary">rplU</name>
    <name evidence="6" type="ORF">A3G52_04475</name>
</gene>
<keyword evidence="2 4" id="KW-0689">Ribosomal protein</keyword>
<reference evidence="6 7" key="1">
    <citation type="journal article" date="2016" name="Nat. Commun.">
        <title>Thousands of microbial genomes shed light on interconnected biogeochemical processes in an aquifer system.</title>
        <authorList>
            <person name="Anantharaman K."/>
            <person name="Brown C.T."/>
            <person name="Hug L.A."/>
            <person name="Sharon I."/>
            <person name="Castelle C.J."/>
            <person name="Probst A.J."/>
            <person name="Thomas B.C."/>
            <person name="Singh A."/>
            <person name="Wilkins M.J."/>
            <person name="Karaoz U."/>
            <person name="Brodie E.L."/>
            <person name="Williams K.H."/>
            <person name="Hubbard S.S."/>
            <person name="Banfield J.F."/>
        </authorList>
    </citation>
    <scope>NUCLEOTIDE SEQUENCE [LARGE SCALE GENOMIC DNA]</scope>
</reference>
<dbReference type="Pfam" id="PF00829">
    <property type="entry name" value="Ribosomal_L21p"/>
    <property type="match status" value="1"/>
</dbReference>
<dbReference type="InterPro" id="IPR028909">
    <property type="entry name" value="bL21-like"/>
</dbReference>
<dbReference type="InterPro" id="IPR036164">
    <property type="entry name" value="bL21-like_sf"/>
</dbReference>
<comment type="caution">
    <text evidence="6">The sequence shown here is derived from an EMBL/GenBank/DDBJ whole genome shotgun (WGS) entry which is preliminary data.</text>
</comment>
<dbReference type="GO" id="GO:0019843">
    <property type="term" value="F:rRNA binding"/>
    <property type="evidence" value="ECO:0007669"/>
    <property type="project" value="UniProtKB-UniRule"/>
</dbReference>
<protein>
    <recommendedName>
        <fullName evidence="4">Large ribosomal subunit protein bL21</fullName>
    </recommendedName>
</protein>
<comment type="similarity">
    <text evidence="1 4 5">Belongs to the bacterial ribosomal protein bL21 family.</text>
</comment>
<proteinExistence type="inferred from homology"/>
<dbReference type="GO" id="GO:0003735">
    <property type="term" value="F:structural constituent of ribosome"/>
    <property type="evidence" value="ECO:0007669"/>
    <property type="project" value="InterPro"/>
</dbReference>
<dbReference type="GO" id="GO:0005737">
    <property type="term" value="C:cytoplasm"/>
    <property type="evidence" value="ECO:0007669"/>
    <property type="project" value="UniProtKB-ARBA"/>
</dbReference>
<evidence type="ECO:0000256" key="5">
    <source>
        <dbReference type="RuleBase" id="RU000562"/>
    </source>
</evidence>
<evidence type="ECO:0000256" key="3">
    <source>
        <dbReference type="ARBA" id="ARBA00023274"/>
    </source>
</evidence>
<dbReference type="NCBIfam" id="TIGR00061">
    <property type="entry name" value="L21"/>
    <property type="match status" value="1"/>
</dbReference>
<dbReference type="GO" id="GO:0005840">
    <property type="term" value="C:ribosome"/>
    <property type="evidence" value="ECO:0007669"/>
    <property type="project" value="UniProtKB-KW"/>
</dbReference>
<dbReference type="PANTHER" id="PTHR21349:SF0">
    <property type="entry name" value="LARGE RIBOSOMAL SUBUNIT PROTEIN BL21M"/>
    <property type="match status" value="1"/>
</dbReference>
<evidence type="ECO:0000313" key="6">
    <source>
        <dbReference type="EMBL" id="OHA43046.1"/>
    </source>
</evidence>
<keyword evidence="4 5" id="KW-0694">RNA-binding</keyword>